<reference evidence="2 3" key="1">
    <citation type="journal article" date="2014" name="Front. Genet.">
        <title>Genome and metabolic network of "Candidatus Phaeomarinobacter ectocarpi" Ec32, a new candidate genus of Alphaproteobacteria frequently associated with brown algae.</title>
        <authorList>
            <person name="Dittami S.M."/>
            <person name="Barbeyron T."/>
            <person name="Boyen C."/>
            <person name="Cambefort J."/>
            <person name="Collet G."/>
            <person name="Delage L."/>
            <person name="Gobet A."/>
            <person name="Groisillier A."/>
            <person name="Leblanc C."/>
            <person name="Michel G."/>
            <person name="Scornet D."/>
            <person name="Siegel A."/>
            <person name="Tapia J.E."/>
            <person name="Tonon T."/>
        </authorList>
    </citation>
    <scope>NUCLEOTIDE SEQUENCE [LARGE SCALE GENOMIC DNA]</scope>
    <source>
        <strain evidence="2 3">Ec32</strain>
    </source>
</reference>
<evidence type="ECO:0000313" key="3">
    <source>
        <dbReference type="Proteomes" id="UP000032160"/>
    </source>
</evidence>
<dbReference type="HOGENOM" id="CLU_2057112_0_0_5"/>
<dbReference type="Proteomes" id="UP000032160">
    <property type="component" value="Chromosome I"/>
</dbReference>
<organism evidence="2 3">
    <name type="scientific">Candidatus Phaeomarinibacter ectocarpi</name>
    <dbReference type="NCBI Taxonomy" id="1458461"/>
    <lineage>
        <taxon>Bacteria</taxon>
        <taxon>Pseudomonadati</taxon>
        <taxon>Pseudomonadota</taxon>
        <taxon>Alphaproteobacteria</taxon>
        <taxon>Hyphomicrobiales</taxon>
        <taxon>Parvibaculaceae</taxon>
        <taxon>Candidatus Phaeomarinibacter</taxon>
    </lineage>
</organism>
<name>X5MAF2_9HYPH</name>
<protein>
    <submittedName>
        <fullName evidence="2">Uncharacterized protein</fullName>
    </submittedName>
</protein>
<keyword evidence="1" id="KW-0472">Membrane</keyword>
<accession>X5MAF2</accession>
<evidence type="ECO:0000256" key="1">
    <source>
        <dbReference type="SAM" id="Phobius"/>
    </source>
</evidence>
<evidence type="ECO:0000313" key="2">
    <source>
        <dbReference type="EMBL" id="CDO60798.1"/>
    </source>
</evidence>
<keyword evidence="3" id="KW-1185">Reference proteome</keyword>
<dbReference type="AlphaFoldDB" id="X5MAF2"/>
<gene>
    <name evidence="2" type="ORF">BN1012_Phect2585</name>
</gene>
<keyword evidence="1" id="KW-0812">Transmembrane</keyword>
<dbReference type="KEGG" id="pect:BN1012_Phect2585"/>
<dbReference type="EMBL" id="HG966617">
    <property type="protein sequence ID" value="CDO60798.1"/>
    <property type="molecule type" value="Genomic_DNA"/>
</dbReference>
<feature type="transmembrane region" description="Helical" evidence="1">
    <location>
        <begin position="73"/>
        <end position="93"/>
    </location>
</feature>
<sequence>MSDLSEPAGWFFWGLVAAVVANITIYFNYLSLMQVMRQVTEHANAKLKFAYYGEGLKPDQKVPTTPFDSIERFTFFVALAVVIASFLFFYWGADTLMEAIKTVYDDPDLKLPIPSSRPN</sequence>
<keyword evidence="1" id="KW-1133">Transmembrane helix</keyword>
<proteinExistence type="predicted"/>
<feature type="transmembrane region" description="Helical" evidence="1">
    <location>
        <begin position="12"/>
        <end position="30"/>
    </location>
</feature>